<evidence type="ECO:0000313" key="1">
    <source>
        <dbReference type="EMBL" id="MYL35474.1"/>
    </source>
</evidence>
<dbReference type="GO" id="GO:0003677">
    <property type="term" value="F:DNA binding"/>
    <property type="evidence" value="ECO:0007669"/>
    <property type="project" value="InterPro"/>
</dbReference>
<reference evidence="1 2" key="1">
    <citation type="submission" date="2019-11" db="EMBL/GenBank/DDBJ databases">
        <title>Genome sequences of 17 halophilic strains isolated from different environments.</title>
        <authorList>
            <person name="Furrow R.E."/>
        </authorList>
    </citation>
    <scope>NUCLEOTIDE SEQUENCE [LARGE SCALE GENOMIC DNA]</scope>
    <source>
        <strain evidence="1 2">22514_16_FS</strain>
    </source>
</reference>
<dbReference type="SUPFAM" id="SSF47413">
    <property type="entry name" value="lambda repressor-like DNA-binding domains"/>
    <property type="match status" value="1"/>
</dbReference>
<dbReference type="AlphaFoldDB" id="A0A6I5A574"/>
<sequence>MENIDDRLMPIFIPSTKGECLSYFRKVLTLTQMDVAKTCEIERSSISKMENGDIEVHVVAWNFITHQVYTTLEIKSNGISYQDFNRFLNKLYEQESVSL</sequence>
<proteinExistence type="predicted"/>
<name>A0A6I5A574_9BACI</name>
<dbReference type="InterPro" id="IPR010982">
    <property type="entry name" value="Lambda_DNA-bd_dom_sf"/>
</dbReference>
<dbReference type="OrthoDB" id="2894310at2"/>
<organism evidence="1 2">
    <name type="scientific">Pontibacillus yanchengensis</name>
    <dbReference type="NCBI Taxonomy" id="462910"/>
    <lineage>
        <taxon>Bacteria</taxon>
        <taxon>Bacillati</taxon>
        <taxon>Bacillota</taxon>
        <taxon>Bacilli</taxon>
        <taxon>Bacillales</taxon>
        <taxon>Bacillaceae</taxon>
        <taxon>Pontibacillus</taxon>
    </lineage>
</organism>
<evidence type="ECO:0008006" key="3">
    <source>
        <dbReference type="Google" id="ProtNLM"/>
    </source>
</evidence>
<dbReference type="EMBL" id="WMEQ01000017">
    <property type="protein sequence ID" value="MYL35474.1"/>
    <property type="molecule type" value="Genomic_DNA"/>
</dbReference>
<dbReference type="Gene3D" id="1.10.260.40">
    <property type="entry name" value="lambda repressor-like DNA-binding domains"/>
    <property type="match status" value="1"/>
</dbReference>
<gene>
    <name evidence="1" type="ORF">GLW05_17990</name>
</gene>
<accession>A0A6I5A574</accession>
<dbReference type="RefSeq" id="WP_160850431.1">
    <property type="nucleotide sequence ID" value="NZ_WMEQ01000017.1"/>
</dbReference>
<comment type="caution">
    <text evidence="1">The sequence shown here is derived from an EMBL/GenBank/DDBJ whole genome shotgun (WGS) entry which is preliminary data.</text>
</comment>
<protein>
    <recommendedName>
        <fullName evidence="3">Helix-turn-helix domain-containing protein</fullName>
    </recommendedName>
</protein>
<dbReference type="Proteomes" id="UP000468638">
    <property type="component" value="Unassembled WGS sequence"/>
</dbReference>
<evidence type="ECO:0000313" key="2">
    <source>
        <dbReference type="Proteomes" id="UP000468638"/>
    </source>
</evidence>
<dbReference type="InterPro" id="IPR001387">
    <property type="entry name" value="Cro/C1-type_HTH"/>
</dbReference>
<dbReference type="CDD" id="cd00093">
    <property type="entry name" value="HTH_XRE"/>
    <property type="match status" value="1"/>
</dbReference>